<dbReference type="RefSeq" id="YP_010649021.1">
    <property type="nucleotide sequence ID" value="NC_070763.1"/>
</dbReference>
<evidence type="ECO:0000313" key="1">
    <source>
        <dbReference type="EMBL" id="QGT55134.1"/>
    </source>
</evidence>
<name>A0A650EYK4_9CAUD</name>
<protein>
    <submittedName>
        <fullName evidence="1">Uncharacterized protein</fullName>
    </submittedName>
</protein>
<sequence length="67" mass="7561">MGQAMTFNETQQAKAKQQAESLMSMVKIHIEVGFTRKEAMQIVLAAMGRQPTFRMPRNTNTTNTDDV</sequence>
<dbReference type="KEGG" id="vg:77924538"/>
<proteinExistence type="predicted"/>
<organism evidence="1 2">
    <name type="scientific">Gordonia phage Forza</name>
    <dbReference type="NCBI Taxonomy" id="2571247"/>
    <lineage>
        <taxon>Viruses</taxon>
        <taxon>Duplodnaviria</taxon>
        <taxon>Heunggongvirae</taxon>
        <taxon>Uroviricota</taxon>
        <taxon>Caudoviricetes</taxon>
        <taxon>Forzavirus</taxon>
        <taxon>Forzavirus forza</taxon>
    </lineage>
</organism>
<reference evidence="1 2" key="1">
    <citation type="submission" date="2019-04" db="EMBL/GenBank/DDBJ databases">
        <authorList>
            <person name="Pope W.H."/>
            <person name="Garlena R.A."/>
            <person name="Russell D.A."/>
            <person name="Jacobs-Sera D."/>
            <person name="Hatfull G.F."/>
        </authorList>
    </citation>
    <scope>NUCLEOTIDE SEQUENCE [LARGE SCALE GENOMIC DNA]</scope>
</reference>
<keyword evidence="2" id="KW-1185">Reference proteome</keyword>
<gene>
    <name evidence="1" type="primary">173</name>
    <name evidence="1" type="ORF">SEA_FORZA_173</name>
</gene>
<dbReference type="EMBL" id="MK814760">
    <property type="protein sequence ID" value="QGT55134.1"/>
    <property type="molecule type" value="Genomic_DNA"/>
</dbReference>
<dbReference type="Proteomes" id="UP000423482">
    <property type="component" value="Segment"/>
</dbReference>
<dbReference type="GeneID" id="77924538"/>
<evidence type="ECO:0000313" key="2">
    <source>
        <dbReference type="Proteomes" id="UP000423482"/>
    </source>
</evidence>
<accession>A0A650EYK4</accession>